<dbReference type="PANTHER" id="PTHR15653">
    <property type="entry name" value="STRIATIN"/>
    <property type="match status" value="1"/>
</dbReference>
<dbReference type="EMBL" id="HG529615">
    <property type="protein sequence ID" value="CDI54510.1"/>
    <property type="molecule type" value="Genomic_DNA"/>
</dbReference>
<dbReference type="InterPro" id="IPR036513">
    <property type="entry name" value="STAS_dom_sf"/>
</dbReference>
<dbReference type="SUPFAM" id="SSF50978">
    <property type="entry name" value="WD40 repeat-like"/>
    <property type="match status" value="1"/>
</dbReference>
<evidence type="ECO:0000313" key="19">
    <source>
        <dbReference type="EMBL" id="CDI54510.1"/>
    </source>
</evidence>
<dbReference type="InterPro" id="IPR011547">
    <property type="entry name" value="SLC26A/SulP_dom"/>
</dbReference>
<dbReference type="CDD" id="cd00038">
    <property type="entry name" value="CAP_ED"/>
    <property type="match status" value="1"/>
</dbReference>
<keyword evidence="8" id="KW-0112">Calmodulin-binding</keyword>
<dbReference type="PROSITE" id="PS50042">
    <property type="entry name" value="CNMP_BINDING_3"/>
    <property type="match status" value="1"/>
</dbReference>
<dbReference type="FunFam" id="3.30.750.24:FF:000012">
    <property type="entry name" value="Sulfate transporter family protein"/>
    <property type="match status" value="1"/>
</dbReference>
<evidence type="ECO:0000256" key="16">
    <source>
        <dbReference type="SAM" id="Phobius"/>
    </source>
</evidence>
<feature type="compositionally biased region" description="Polar residues" evidence="15">
    <location>
        <begin position="1213"/>
        <end position="1226"/>
    </location>
</feature>
<evidence type="ECO:0000256" key="7">
    <source>
        <dbReference type="ARBA" id="ARBA00022737"/>
    </source>
</evidence>
<proteinExistence type="inferred from homology"/>
<feature type="compositionally biased region" description="Basic and acidic residues" evidence="15">
    <location>
        <begin position="1200"/>
        <end position="1212"/>
    </location>
</feature>
<evidence type="ECO:0000256" key="6">
    <source>
        <dbReference type="ARBA" id="ARBA00022692"/>
    </source>
</evidence>
<evidence type="ECO:0000256" key="4">
    <source>
        <dbReference type="ARBA" id="ARBA00022554"/>
    </source>
</evidence>
<dbReference type="InterPro" id="IPR018490">
    <property type="entry name" value="cNMP-bd_dom_sf"/>
</dbReference>
<feature type="domain" description="Cyclic nucleotide-binding" evidence="17">
    <location>
        <begin position="2032"/>
        <end position="2153"/>
    </location>
</feature>
<name>A0A077QWH1_9BASI</name>
<dbReference type="InterPro" id="IPR020472">
    <property type="entry name" value="WD40_PAC1"/>
</dbReference>
<dbReference type="PROSITE" id="PS50082">
    <property type="entry name" value="WD_REPEATS_2"/>
    <property type="match status" value="4"/>
</dbReference>
<dbReference type="SUPFAM" id="SSF52091">
    <property type="entry name" value="SpoIIaa-like"/>
    <property type="match status" value="1"/>
</dbReference>
<keyword evidence="6 16" id="KW-0812">Transmembrane</keyword>
<feature type="transmembrane region" description="Helical" evidence="16">
    <location>
        <begin position="1452"/>
        <end position="1470"/>
    </location>
</feature>
<feature type="transmembrane region" description="Helical" evidence="16">
    <location>
        <begin position="1322"/>
        <end position="1343"/>
    </location>
</feature>
<feature type="compositionally biased region" description="Polar residues" evidence="15">
    <location>
        <begin position="872"/>
        <end position="885"/>
    </location>
</feature>
<feature type="repeat" description="WD" evidence="13">
    <location>
        <begin position="588"/>
        <end position="629"/>
    </location>
</feature>
<evidence type="ECO:0000256" key="2">
    <source>
        <dbReference type="ARBA" id="ARBA00009616"/>
    </source>
</evidence>
<dbReference type="Pfam" id="PF08232">
    <property type="entry name" value="Striatin"/>
    <property type="match status" value="1"/>
</dbReference>
<organism evidence="19">
    <name type="scientific">Melanopsichium pennsylvanicum 4</name>
    <dbReference type="NCBI Taxonomy" id="1398559"/>
    <lineage>
        <taxon>Eukaryota</taxon>
        <taxon>Fungi</taxon>
        <taxon>Dikarya</taxon>
        <taxon>Basidiomycota</taxon>
        <taxon>Ustilaginomycotina</taxon>
        <taxon>Ustilaginomycetes</taxon>
        <taxon>Ustilaginales</taxon>
        <taxon>Ustilaginaceae</taxon>
        <taxon>Melanopsichium</taxon>
    </lineage>
</organism>
<evidence type="ECO:0000256" key="11">
    <source>
        <dbReference type="ARBA" id="ARBA00023054"/>
    </source>
</evidence>
<dbReference type="Gene3D" id="3.30.750.24">
    <property type="entry name" value="STAS domain"/>
    <property type="match status" value="1"/>
</dbReference>
<dbReference type="SMART" id="SM00100">
    <property type="entry name" value="cNMP"/>
    <property type="match status" value="1"/>
</dbReference>
<dbReference type="PANTHER" id="PTHR15653:SF0">
    <property type="entry name" value="CONNECTOR OF KINASE TO AP-1, ISOFORM E"/>
    <property type="match status" value="1"/>
</dbReference>
<evidence type="ECO:0000256" key="9">
    <source>
        <dbReference type="ARBA" id="ARBA00022970"/>
    </source>
</evidence>
<feature type="region of interest" description="Disordered" evidence="15">
    <location>
        <begin position="299"/>
        <end position="423"/>
    </location>
</feature>
<feature type="region of interest" description="Disordered" evidence="15">
    <location>
        <begin position="1155"/>
        <end position="1226"/>
    </location>
</feature>
<feature type="transmembrane region" description="Helical" evidence="16">
    <location>
        <begin position="1416"/>
        <end position="1440"/>
    </location>
</feature>
<dbReference type="InterPro" id="IPR019775">
    <property type="entry name" value="WD40_repeat_CS"/>
</dbReference>
<evidence type="ECO:0000256" key="12">
    <source>
        <dbReference type="ARBA" id="ARBA00023136"/>
    </source>
</evidence>
<feature type="region of interest" description="Disordered" evidence="15">
    <location>
        <begin position="236"/>
        <end position="259"/>
    </location>
</feature>
<feature type="transmembrane region" description="Helical" evidence="16">
    <location>
        <begin position="1667"/>
        <end position="1700"/>
    </location>
</feature>
<dbReference type="PROSITE" id="PS50294">
    <property type="entry name" value="WD_REPEATS_REGION"/>
    <property type="match status" value="4"/>
</dbReference>
<feature type="coiled-coil region" evidence="14">
    <location>
        <begin position="67"/>
        <end position="108"/>
    </location>
</feature>
<keyword evidence="10 16" id="KW-1133">Transmembrane helix</keyword>
<feature type="transmembrane region" description="Helical" evidence="16">
    <location>
        <begin position="1355"/>
        <end position="1374"/>
    </location>
</feature>
<comment type="subcellular location">
    <subcellularLocation>
        <location evidence="1">Vacuole membrane</location>
        <topology evidence="1">Multi-pass membrane protein</topology>
    </subcellularLocation>
</comment>
<dbReference type="InterPro" id="IPR014710">
    <property type="entry name" value="RmlC-like_jellyroll"/>
</dbReference>
<keyword evidence="4" id="KW-0926">Vacuole</keyword>
<dbReference type="PROSITE" id="PS00678">
    <property type="entry name" value="WD_REPEATS_1"/>
    <property type="match status" value="2"/>
</dbReference>
<feature type="compositionally biased region" description="Low complexity" evidence="15">
    <location>
        <begin position="391"/>
        <end position="412"/>
    </location>
</feature>
<feature type="region of interest" description="Disordered" evidence="15">
    <location>
        <begin position="161"/>
        <end position="181"/>
    </location>
</feature>
<feature type="compositionally biased region" description="Basic residues" evidence="15">
    <location>
        <begin position="1178"/>
        <end position="1195"/>
    </location>
</feature>
<feature type="compositionally biased region" description="Polar residues" evidence="15">
    <location>
        <begin position="369"/>
        <end position="378"/>
    </location>
</feature>
<feature type="region of interest" description="Disordered" evidence="15">
    <location>
        <begin position="1"/>
        <end position="26"/>
    </location>
</feature>
<evidence type="ECO:0000256" key="14">
    <source>
        <dbReference type="SAM" id="Coils"/>
    </source>
</evidence>
<dbReference type="PROSITE" id="PS50801">
    <property type="entry name" value="STAS"/>
    <property type="match status" value="1"/>
</dbReference>
<keyword evidence="5 13" id="KW-0853">WD repeat</keyword>
<feature type="transmembrane region" description="Helical" evidence="16">
    <location>
        <begin position="1594"/>
        <end position="1615"/>
    </location>
</feature>
<dbReference type="Gene3D" id="1.20.5.300">
    <property type="match status" value="1"/>
</dbReference>
<feature type="compositionally biased region" description="Polar residues" evidence="15">
    <location>
        <begin position="249"/>
        <end position="259"/>
    </location>
</feature>
<evidence type="ECO:0000256" key="8">
    <source>
        <dbReference type="ARBA" id="ARBA00022860"/>
    </source>
</evidence>
<sequence length="2170" mass="236607">MFLSNAGNMMGPGNNNGNANNPNMGTGLGFGMNNGGSQMLANMSNGVQSQETGNSQPTSEYTLAGILQHLQSEWRRYERDRNEWEIERAEMRARIALLEGERRGVENLKTDLMRRVKMLEYALRQERSKFLSSSATINPHSVSSPLSSTVPQLKNPLLQGLEKGASSSGRSSPAPFPEFASTTSTNSALAAAGGSNAAGLLSRSTSIARDPKSRAKSREYLKQCLQEISYLTSATTLNPLPDRGIASGSAANGNNMQSQLRPRKTMLESVPSSVQAPTESHAALAGSISRASAANALSVPNAKGGRPGRSPLFASEPVLEEGNETDQGTSESVQAGRESSEEQQQHNTSAPEGVQPTNPLSATFAEPEPSSTHSSTAIEATEAQEQDHAPGSSNSSDSSSSSQSADFRGSASAGSITDQELDDQEQVTAIFKPGNRDWQKLKEAGIKNRERRESERQNQSTAVAEEASIISEAHQQLEIASEKANQLLNRSGRERKEEDDLANLSLATEDEETAKEAANAAADSLLWKSKKVLRSHLDAIRAVAFLHNEMTLLSSSDDNTVKFWNLDVGSLNQPLTKLGTDSQPLVTFRGHSAAVTCLAISPNKRRFYSGSLDSSIRVWQLPDRNLESYPPFEKWMELGVLVGHSQAVWDIALLPDRNDEEGRLVSASADGSVKVWSMRNISLSKEGEANAGSAPTPAVLQLSWDYFGSDASAERVKEREKLEKSGTLPVPTSVEAVHSDLRLVAVSYSNSVVKLFDLDTGRQVVQLKSDETFDGTAETQINKVVTHPTLPLLITAHEDGYMRMFDLDTGNCTLSMTAHLDAVTSLDIDASGLMLVSGGHDCSVRFWDIASSSLVAAPSSNPAEATPLLPSSDANSRRGSSTINRLINPFRSKPTTTTPDFDTRRPSNALIHPTSPESTHFQRKRNPNASKFPRSVTFDPPNSSFPPAPKNDRSRVASYHHPSSNPNRSMGDDEDYDSGYDIERQGASGSAWNRRSINSSAFSHLEGRSHRFQQSQDAPNLATSLVPGSYTATSSSIRDDTAQLAGMIMSDDDTSNNGSNIYDIGEEEGGPNDKLFPPRRVEGATEFSPTTSPIASYGGHTGPSNLTKAMAHQASPQSAKTAMEGEDDGNHATPRLPSVLALTHTLLTTPHNLAAEQEADDKSSAAALATSPAQQRGGRSRSSARRSSRSSHRRLSAAADVDRSQSQDRLSEVTDQSSFSQISNSEQQRAGIGYGALAQAEQSVLEAESGGIAPRRASHHHPEPFITLNPFWSALPTSWRPGKGQVPVRPFDPMRRAQHAVASARKITWKSAAEASVEPIRLIPAVILGMLMNVLDGVSYGMIMFPAAYPIFANFGGDGVSMFFITCILSQLIYTLGGSIFKGGNGSMMIEVVPFFHILVRIIIEELGDENPKAVIATTMVAFALSSILTGLAFLLLGALRLGVLIGFFPRHILVGCIGGVGIFLIETGLEVCSRLQSEDGFQYNLDTLRYFFQSSHMVALWLPPLLLAVSLRIITSRFHHPLIFPGYFLMIPVIFYIVTSGILRIPIQELRNQGWVFDIGEAASKAAFYRFFTYFDFSQTSIRALWATMPTQLALVFFGILHVPLNVPALGVSINEDNVDTDRELVAHGISNMVAGLIGTVPNYLCYVNSVLFYRVGGGSRLSGLMLAGGTTIIMIAGPGTISYLPIMIVGALIFVLGIDLAKEALYDTVGRVNGWEYLTIWVIVIVMTYWDFVIGILAGIIIACCFFVVQTSRRKTVRAIFDGSVARSTVRRHMIQRHFLDQVGTQTQIIKLQGFLFFGTINSVENLIRRALDIAAWNQNPIRFLIVDYTLVSGVDFSAAEAFLRINRLLMAKGVLLVFCGLNPDSEVGVALRSVDLWADRSDNLEVFANLNEALEWTENEFLRGMYASNLKAAKAFGKASLADREGGLTVPRDGVGRKPAFVLDHSWENSPRQNHLHEAARIAVRSERTTPIDEIGPTLSLNSTIESKGEDEEEETVATPTAPKANLHVQPLPLLAITFRAYLHHLPTFFTSVAEQEFFSALVPYFSLLRKSSGETLWERGDAANAMYLIESGIVKARYDFPQEQYEINEAMLAGTIAGELTFLSKKERNTTAYADTDVKLWMMDQQALERLHSDRQEVYQTFVEILLRVAGDEQESLMSYLVSRLS</sequence>
<feature type="repeat" description="WD" evidence="13">
    <location>
        <begin position="816"/>
        <end position="857"/>
    </location>
</feature>
<keyword evidence="3" id="KW-0813">Transport</keyword>
<evidence type="ECO:0000256" key="3">
    <source>
        <dbReference type="ARBA" id="ARBA00022448"/>
    </source>
</evidence>
<evidence type="ECO:0000256" key="1">
    <source>
        <dbReference type="ARBA" id="ARBA00004128"/>
    </source>
</evidence>
<feature type="transmembrane region" description="Helical" evidence="16">
    <location>
        <begin position="1527"/>
        <end position="1546"/>
    </location>
</feature>
<dbReference type="InterPro" id="IPR001680">
    <property type="entry name" value="WD40_rpt"/>
</dbReference>
<accession>A0A077QWH1</accession>
<feature type="transmembrane region" description="Helical" evidence="16">
    <location>
        <begin position="1635"/>
        <end position="1655"/>
    </location>
</feature>
<dbReference type="GO" id="GO:0000329">
    <property type="term" value="C:fungal-type vacuole membrane"/>
    <property type="evidence" value="ECO:0007669"/>
    <property type="project" value="UniProtKB-ARBA"/>
</dbReference>
<feature type="repeat" description="WD" evidence="13">
    <location>
        <begin position="641"/>
        <end position="686"/>
    </location>
</feature>
<evidence type="ECO:0000256" key="13">
    <source>
        <dbReference type="PROSITE-ProRule" id="PRU00221"/>
    </source>
</evidence>
<dbReference type="Pfam" id="PF00916">
    <property type="entry name" value="Sulfate_transp"/>
    <property type="match status" value="1"/>
</dbReference>
<feature type="compositionally biased region" description="Low complexity" evidence="15">
    <location>
        <begin position="1"/>
        <end position="25"/>
    </location>
</feature>
<evidence type="ECO:0000256" key="15">
    <source>
        <dbReference type="SAM" id="MobiDB-lite"/>
    </source>
</evidence>
<dbReference type="SUPFAM" id="SSF51206">
    <property type="entry name" value="cAMP-binding domain-like"/>
    <property type="match status" value="1"/>
</dbReference>
<evidence type="ECO:0000259" key="17">
    <source>
        <dbReference type="PROSITE" id="PS50042"/>
    </source>
</evidence>
<dbReference type="GO" id="GO:0005516">
    <property type="term" value="F:calmodulin binding"/>
    <property type="evidence" value="ECO:0007669"/>
    <property type="project" value="UniProtKB-KW"/>
</dbReference>
<dbReference type="Gene3D" id="2.60.120.10">
    <property type="entry name" value="Jelly Rolls"/>
    <property type="match status" value="1"/>
</dbReference>
<evidence type="ECO:0000256" key="5">
    <source>
        <dbReference type="ARBA" id="ARBA00022574"/>
    </source>
</evidence>
<keyword evidence="12 16" id="KW-0472">Membrane</keyword>
<dbReference type="Pfam" id="PF01740">
    <property type="entry name" value="STAS"/>
    <property type="match status" value="1"/>
</dbReference>
<dbReference type="CDD" id="cd07042">
    <property type="entry name" value="STAS_SulP_like_sulfate_transporter"/>
    <property type="match status" value="1"/>
</dbReference>
<dbReference type="InterPro" id="IPR002645">
    <property type="entry name" value="STAS_dom"/>
</dbReference>
<dbReference type="CDD" id="cd00200">
    <property type="entry name" value="WD40"/>
    <property type="match status" value="1"/>
</dbReference>
<dbReference type="Pfam" id="PF00400">
    <property type="entry name" value="WD40"/>
    <property type="match status" value="4"/>
</dbReference>
<feature type="domain" description="STAS" evidence="18">
    <location>
        <begin position="1791"/>
        <end position="1900"/>
    </location>
</feature>
<dbReference type="Gene3D" id="2.130.10.10">
    <property type="entry name" value="YVTN repeat-like/Quinoprotein amine dehydrogenase"/>
    <property type="match status" value="2"/>
</dbReference>
<dbReference type="InterPro" id="IPR051488">
    <property type="entry name" value="WD_repeat_striatin"/>
</dbReference>
<evidence type="ECO:0000259" key="18">
    <source>
        <dbReference type="PROSITE" id="PS50801"/>
    </source>
</evidence>
<dbReference type="InterPro" id="IPR036322">
    <property type="entry name" value="WD40_repeat_dom_sf"/>
</dbReference>
<keyword evidence="11 14" id="KW-0175">Coiled coil</keyword>
<dbReference type="GO" id="GO:0034490">
    <property type="term" value="P:basic amino acid transmembrane import into vacuole"/>
    <property type="evidence" value="ECO:0007669"/>
    <property type="project" value="UniProtKB-ARBA"/>
</dbReference>
<keyword evidence="9" id="KW-0029">Amino-acid transport</keyword>
<feature type="compositionally biased region" description="Polar residues" evidence="15">
    <location>
        <begin position="345"/>
        <end position="361"/>
    </location>
</feature>
<comment type="similarity">
    <text evidence="2">Belongs to the WD repeat striatin family.</text>
</comment>
<feature type="region of interest" description="Disordered" evidence="15">
    <location>
        <begin position="858"/>
        <end position="992"/>
    </location>
</feature>
<feature type="compositionally biased region" description="Low complexity" evidence="15">
    <location>
        <begin position="164"/>
        <end position="173"/>
    </location>
</feature>
<feature type="region of interest" description="Disordered" evidence="15">
    <location>
        <begin position="1083"/>
        <end position="1135"/>
    </location>
</feature>
<feature type="repeat" description="WD" evidence="13">
    <location>
        <begin position="533"/>
        <end position="574"/>
    </location>
</feature>
<dbReference type="InterPro" id="IPR015943">
    <property type="entry name" value="WD40/YVTN_repeat-like_dom_sf"/>
</dbReference>
<dbReference type="InterPro" id="IPR000595">
    <property type="entry name" value="cNMP-bd_dom"/>
</dbReference>
<evidence type="ECO:0000256" key="10">
    <source>
        <dbReference type="ARBA" id="ARBA00022989"/>
    </source>
</evidence>
<protein>
    <submittedName>
        <fullName evidence="19">Related to STRIATIN</fullName>
    </submittedName>
</protein>
<dbReference type="SMART" id="SM00320">
    <property type="entry name" value="WD40"/>
    <property type="match status" value="6"/>
</dbReference>
<dbReference type="Pfam" id="PF00027">
    <property type="entry name" value="cNMP_binding"/>
    <property type="match status" value="1"/>
</dbReference>
<dbReference type="PRINTS" id="PR00320">
    <property type="entry name" value="GPROTEINBRPT"/>
</dbReference>
<keyword evidence="7" id="KW-0677">Repeat</keyword>
<dbReference type="InterPro" id="IPR013258">
    <property type="entry name" value="Striatin_N"/>
</dbReference>
<reference evidence="19" key="1">
    <citation type="journal article" date="2014" name="Genome Biol. Evol.">
        <title>Gene Loss Rather Than Gene Gain Is Associated with a Host Jump from Monocots to Dicots in the Smut Fungus Melanopsichium pennsylvanicum.</title>
        <authorList>
            <person name="Sharma R."/>
            <person name="Mishra B."/>
            <person name="Runge F."/>
            <person name="Thines M."/>
        </authorList>
    </citation>
    <scope>NUCLEOTIDE SEQUENCE</scope>
    <source>
        <strain evidence="19">4</strain>
    </source>
</reference>
<feature type="transmembrane region" description="Helical" evidence="16">
    <location>
        <begin position="1720"/>
        <end position="1751"/>
    </location>
</feature>